<protein>
    <submittedName>
        <fullName evidence="1">Uncharacterized protein</fullName>
    </submittedName>
</protein>
<comment type="caution">
    <text evidence="1">The sequence shown here is derived from an EMBL/GenBank/DDBJ whole genome shotgun (WGS) entry which is preliminary data.</text>
</comment>
<gene>
    <name evidence="1" type="ORF">RHMOL_Rhmol04G0223300</name>
</gene>
<evidence type="ECO:0000313" key="2">
    <source>
        <dbReference type="Proteomes" id="UP001062846"/>
    </source>
</evidence>
<proteinExistence type="predicted"/>
<dbReference type="EMBL" id="CM046391">
    <property type="protein sequence ID" value="KAI8560031.1"/>
    <property type="molecule type" value="Genomic_DNA"/>
</dbReference>
<evidence type="ECO:0000313" key="1">
    <source>
        <dbReference type="EMBL" id="KAI8560031.1"/>
    </source>
</evidence>
<keyword evidence="2" id="KW-1185">Reference proteome</keyword>
<name>A0ACC0P4D2_RHOML</name>
<accession>A0ACC0P4D2</accession>
<reference evidence="1" key="1">
    <citation type="submission" date="2022-02" db="EMBL/GenBank/DDBJ databases">
        <title>Plant Genome Project.</title>
        <authorList>
            <person name="Zhang R.-G."/>
        </authorList>
    </citation>
    <scope>NUCLEOTIDE SEQUENCE</scope>
    <source>
        <strain evidence="1">AT1</strain>
    </source>
</reference>
<dbReference type="Proteomes" id="UP001062846">
    <property type="component" value="Chromosome 4"/>
</dbReference>
<organism evidence="1 2">
    <name type="scientific">Rhododendron molle</name>
    <name type="common">Chinese azalea</name>
    <name type="synonym">Azalea mollis</name>
    <dbReference type="NCBI Taxonomy" id="49168"/>
    <lineage>
        <taxon>Eukaryota</taxon>
        <taxon>Viridiplantae</taxon>
        <taxon>Streptophyta</taxon>
        <taxon>Embryophyta</taxon>
        <taxon>Tracheophyta</taxon>
        <taxon>Spermatophyta</taxon>
        <taxon>Magnoliopsida</taxon>
        <taxon>eudicotyledons</taxon>
        <taxon>Gunneridae</taxon>
        <taxon>Pentapetalae</taxon>
        <taxon>asterids</taxon>
        <taxon>Ericales</taxon>
        <taxon>Ericaceae</taxon>
        <taxon>Ericoideae</taxon>
        <taxon>Rhodoreae</taxon>
        <taxon>Rhododendron</taxon>
    </lineage>
</organism>
<sequence>MCKAFLSSLGNLGLLWFNKLRAGSIRSYAKLKRAFNTRFIMSKKQAKEPDALDRYWQMFNEIPGVDQYWVAHLFKNGLESVN</sequence>